<dbReference type="EMBL" id="JAVJAF010000001">
    <property type="protein sequence ID" value="MDR6234573.1"/>
    <property type="molecule type" value="Genomic_DNA"/>
</dbReference>
<gene>
    <name evidence="1" type="ORF">QE440_002314</name>
</gene>
<evidence type="ECO:0000313" key="1">
    <source>
        <dbReference type="EMBL" id="MDR6234573.1"/>
    </source>
</evidence>
<evidence type="ECO:0000313" key="2">
    <source>
        <dbReference type="Proteomes" id="UP001268036"/>
    </source>
</evidence>
<protein>
    <submittedName>
        <fullName evidence="1">Uncharacterized protein</fullName>
    </submittedName>
</protein>
<dbReference type="AlphaFoldDB" id="A0AAJ2BHW7"/>
<proteinExistence type="predicted"/>
<dbReference type="Proteomes" id="UP001268036">
    <property type="component" value="Unassembled WGS sequence"/>
</dbReference>
<dbReference type="RefSeq" id="WP_309758428.1">
    <property type="nucleotide sequence ID" value="NZ_JAVJAF010000001.1"/>
</dbReference>
<name>A0AAJ2BHW7_9PSED</name>
<organism evidence="1 2">
    <name type="scientific">Pseudomonas oryzihabitans</name>
    <dbReference type="NCBI Taxonomy" id="47885"/>
    <lineage>
        <taxon>Bacteria</taxon>
        <taxon>Pseudomonadati</taxon>
        <taxon>Pseudomonadota</taxon>
        <taxon>Gammaproteobacteria</taxon>
        <taxon>Pseudomonadales</taxon>
        <taxon>Pseudomonadaceae</taxon>
        <taxon>Pseudomonas</taxon>
    </lineage>
</organism>
<reference evidence="1" key="1">
    <citation type="submission" date="2023-08" db="EMBL/GenBank/DDBJ databases">
        <title>Functional and genomic diversity of the sorghum phyllosphere microbiome.</title>
        <authorList>
            <person name="Shade A."/>
        </authorList>
    </citation>
    <scope>NUCLEOTIDE SEQUENCE</scope>
    <source>
        <strain evidence="1">SORGH_AS_0201</strain>
    </source>
</reference>
<comment type="caution">
    <text evidence="1">The sequence shown here is derived from an EMBL/GenBank/DDBJ whole genome shotgun (WGS) entry which is preliminary data.</text>
</comment>
<accession>A0AAJ2BHW7</accession>
<sequence length="149" mass="16432">MEKLSSIFQRTCGAPIEMDGRTIIQIFQMNLSSGQKDFLVRRLNASLQPVAGLRIKAVKGKIEINGQSHSEVILWADTSPDVVSFSVFSKLGCDLKVWNVWRSGNLVQAWVGNAGLIVTENKNSVKLECSGGDENVDFCALVVQIDYLE</sequence>